<dbReference type="Gene3D" id="3.90.550.10">
    <property type="entry name" value="Spore Coat Polysaccharide Biosynthesis Protein SpsA, Chain A"/>
    <property type="match status" value="1"/>
</dbReference>
<dbReference type="Pfam" id="PF00535">
    <property type="entry name" value="Glycos_transf_2"/>
    <property type="match status" value="1"/>
</dbReference>
<organism evidence="5 6">
    <name type="scientific">Alkalimarinus alittae</name>
    <dbReference type="NCBI Taxonomy" id="2961619"/>
    <lineage>
        <taxon>Bacteria</taxon>
        <taxon>Pseudomonadati</taxon>
        <taxon>Pseudomonadota</taxon>
        <taxon>Gammaproteobacteria</taxon>
        <taxon>Alteromonadales</taxon>
        <taxon>Alteromonadaceae</taxon>
        <taxon>Alkalimarinus</taxon>
    </lineage>
</organism>
<name>A0ABY6MZ54_9ALTE</name>
<dbReference type="Proteomes" id="UP001163739">
    <property type="component" value="Chromosome"/>
</dbReference>
<evidence type="ECO:0000313" key="5">
    <source>
        <dbReference type="EMBL" id="UZE95127.1"/>
    </source>
</evidence>
<dbReference type="InterPro" id="IPR029044">
    <property type="entry name" value="Nucleotide-diphossugar_trans"/>
</dbReference>
<evidence type="ECO:0000256" key="1">
    <source>
        <dbReference type="ARBA" id="ARBA00006739"/>
    </source>
</evidence>
<dbReference type="InterPro" id="IPR001173">
    <property type="entry name" value="Glyco_trans_2-like"/>
</dbReference>
<dbReference type="SUPFAM" id="SSF53448">
    <property type="entry name" value="Nucleotide-diphospho-sugar transferases"/>
    <property type="match status" value="1"/>
</dbReference>
<proteinExistence type="inferred from homology"/>
<dbReference type="RefSeq" id="WP_265046616.1">
    <property type="nucleotide sequence ID" value="NZ_CP100390.1"/>
</dbReference>
<dbReference type="Gene3D" id="3.40.50.2000">
    <property type="entry name" value="Glycogen Phosphorylase B"/>
    <property type="match status" value="1"/>
</dbReference>
<dbReference type="EMBL" id="CP100390">
    <property type="protein sequence ID" value="UZE95127.1"/>
    <property type="molecule type" value="Genomic_DNA"/>
</dbReference>
<accession>A0ABY6MZ54</accession>
<gene>
    <name evidence="5" type="ORF">NKI27_13760</name>
</gene>
<evidence type="ECO:0000313" key="6">
    <source>
        <dbReference type="Proteomes" id="UP001163739"/>
    </source>
</evidence>
<dbReference type="SUPFAM" id="SSF53756">
    <property type="entry name" value="UDP-Glycosyltransferase/glycogen phosphorylase"/>
    <property type="match status" value="1"/>
</dbReference>
<keyword evidence="3 5" id="KW-0808">Transferase</keyword>
<dbReference type="PANTHER" id="PTHR43179:SF12">
    <property type="entry name" value="GALACTOFURANOSYLTRANSFERASE GLFT2"/>
    <property type="match status" value="1"/>
</dbReference>
<sequence length="722" mass="81101">MNMIDVIVPVYRGLEETKECIESALRTLPSGASQLVVINDCSPEIEVTEYLRARAKTGGFQLLENAENLGFVATVNKGMSLNPLHDVLLLNSDVEVENDWLERIAVAAYSEPNIGSVTPFSNNATICSFPNFCEDNALFNGLSVKKLDAICASSNPEGSVVDIPTGVGFCMFIRRDCLNKVGLFDVDTFGKGYGEENDWCQRAIKAGWRNVHLMNVFVYHKGGVSFADEQDPRKDRALELLNGLHPNYQGDVHAFINKDPAKPYRLKFLLSLLANDQRPKILSIDHGLGGGVVQHVEELAAHVESRAITLRLYPCSEGVVKLSFSLTEHIKDSLEFNIASQYDDLLLLCRYLGVGFVHFHHVMGLPTRLWAIAADLDCEYDVTVHDYYFINGNPTLTDKHGVYCEDRASRDERCIEHYPIPVSAETWRGNQVGLLVGASRVIFPSYDTRNRFLRDFALDNTVVAWHPDSKNSTQHPAPLFGFGSQSKRKLRVLVLGAISREKGADVLEQVADSLNGRSVEFHLLGYAYRPLSSNVTTHGPYLLDELDAKIAAINPDVMWFPAQWPETYSYTLSTALEKGFPVVVPNIGAFSERVAGRAFSAVKNWDMSVNGWKSFWLNVAAEGAIETSNLQAEGCSCLFYDDRYIKGNWSRKSDETVSIETLCLWLDVVTSNNLCRRERVLKRLWKIREHSIFGKFSALIPFKMQRYIKRKLSQKPIHEILK</sequence>
<dbReference type="GO" id="GO:0016757">
    <property type="term" value="F:glycosyltransferase activity"/>
    <property type="evidence" value="ECO:0007669"/>
    <property type="project" value="UniProtKB-KW"/>
</dbReference>
<dbReference type="EC" id="2.4.-.-" evidence="5"/>
<dbReference type="PANTHER" id="PTHR43179">
    <property type="entry name" value="RHAMNOSYLTRANSFERASE WBBL"/>
    <property type="match status" value="1"/>
</dbReference>
<keyword evidence="2 5" id="KW-0328">Glycosyltransferase</keyword>
<evidence type="ECO:0000259" key="4">
    <source>
        <dbReference type="Pfam" id="PF00535"/>
    </source>
</evidence>
<protein>
    <submittedName>
        <fullName evidence="5">Glycosyltransferase</fullName>
        <ecNumber evidence="5">2.4.-.-</ecNumber>
    </submittedName>
</protein>
<evidence type="ECO:0000256" key="2">
    <source>
        <dbReference type="ARBA" id="ARBA00022676"/>
    </source>
</evidence>
<keyword evidence="6" id="KW-1185">Reference proteome</keyword>
<feature type="domain" description="Glycosyltransferase 2-like" evidence="4">
    <location>
        <begin position="6"/>
        <end position="113"/>
    </location>
</feature>
<comment type="similarity">
    <text evidence="1">Belongs to the glycosyltransferase 2 family.</text>
</comment>
<reference evidence="5" key="1">
    <citation type="submission" date="2022-06" db="EMBL/GenBank/DDBJ databases">
        <title>Alkalimarinus sp. nov., isolated from gut of a Alitta virens.</title>
        <authorList>
            <person name="Yang A.I."/>
            <person name="Shin N.-R."/>
        </authorList>
    </citation>
    <scope>NUCLEOTIDE SEQUENCE</scope>
    <source>
        <strain evidence="5">A2M4</strain>
    </source>
</reference>
<evidence type="ECO:0000256" key="3">
    <source>
        <dbReference type="ARBA" id="ARBA00022679"/>
    </source>
</evidence>